<accession>A0A4Q7MUV2</accession>
<evidence type="ECO:0000313" key="2">
    <source>
        <dbReference type="Proteomes" id="UP000293874"/>
    </source>
</evidence>
<protein>
    <submittedName>
        <fullName evidence="1">Uncharacterized protein</fullName>
    </submittedName>
</protein>
<name>A0A4Q7MUV2_9BACT</name>
<comment type="caution">
    <text evidence="1">The sequence shown here is derived from an EMBL/GenBank/DDBJ whole genome shotgun (WGS) entry which is preliminary data.</text>
</comment>
<dbReference type="AlphaFoldDB" id="A0A4Q7MUV2"/>
<organism evidence="1 2">
    <name type="scientific">Pseudobacter ginsenosidimutans</name>
    <dbReference type="NCBI Taxonomy" id="661488"/>
    <lineage>
        <taxon>Bacteria</taxon>
        <taxon>Pseudomonadati</taxon>
        <taxon>Bacteroidota</taxon>
        <taxon>Chitinophagia</taxon>
        <taxon>Chitinophagales</taxon>
        <taxon>Chitinophagaceae</taxon>
        <taxon>Pseudobacter</taxon>
    </lineage>
</organism>
<dbReference type="EMBL" id="SGXA01000002">
    <property type="protein sequence ID" value="RZS71759.1"/>
    <property type="molecule type" value="Genomic_DNA"/>
</dbReference>
<keyword evidence="2" id="KW-1185">Reference proteome</keyword>
<gene>
    <name evidence="1" type="ORF">EV199_3669</name>
</gene>
<proteinExistence type="predicted"/>
<sequence length="53" mass="6251">MKKKTMYYDVHRTKVYSGIYRPTFNLFNFLRSICSVLMVGQSPISTPGYAKRR</sequence>
<evidence type="ECO:0000313" key="1">
    <source>
        <dbReference type="EMBL" id="RZS71759.1"/>
    </source>
</evidence>
<reference evidence="1 2" key="1">
    <citation type="submission" date="2019-02" db="EMBL/GenBank/DDBJ databases">
        <title>Genomic Encyclopedia of Type Strains, Phase IV (KMG-IV): sequencing the most valuable type-strain genomes for metagenomic binning, comparative biology and taxonomic classification.</title>
        <authorList>
            <person name="Goeker M."/>
        </authorList>
    </citation>
    <scope>NUCLEOTIDE SEQUENCE [LARGE SCALE GENOMIC DNA]</scope>
    <source>
        <strain evidence="1 2">DSM 18116</strain>
    </source>
</reference>
<dbReference type="Proteomes" id="UP000293874">
    <property type="component" value="Unassembled WGS sequence"/>
</dbReference>